<dbReference type="KEGG" id="ccur:IAR63_02510"/>
<gene>
    <name evidence="9" type="ORF">IAR63_02510</name>
</gene>
<feature type="transmembrane region" description="Helical" evidence="7">
    <location>
        <begin position="260"/>
        <end position="286"/>
    </location>
</feature>
<evidence type="ECO:0000256" key="6">
    <source>
        <dbReference type="ARBA" id="ARBA00023136"/>
    </source>
</evidence>
<dbReference type="InterPro" id="IPR050256">
    <property type="entry name" value="Glycosyltransferase_2"/>
</dbReference>
<dbReference type="SUPFAM" id="SSF53448">
    <property type="entry name" value="Nucleotide-diphospho-sugar transferases"/>
    <property type="match status" value="1"/>
</dbReference>
<keyword evidence="6 7" id="KW-0472">Membrane</keyword>
<comment type="subcellular location">
    <subcellularLocation>
        <location evidence="1">Membrane</location>
        <topology evidence="1">Multi-pass membrane protein</topology>
    </subcellularLocation>
</comment>
<evidence type="ECO:0000256" key="7">
    <source>
        <dbReference type="SAM" id="Phobius"/>
    </source>
</evidence>
<name>A0A7H0F1R5_9CYAN</name>
<dbReference type="InterPro" id="IPR001173">
    <property type="entry name" value="Glyco_trans_2-like"/>
</dbReference>
<dbReference type="InterPro" id="IPR029044">
    <property type="entry name" value="Nucleotide-diphossugar_trans"/>
</dbReference>
<feature type="transmembrane region" description="Helical" evidence="7">
    <location>
        <begin position="225"/>
        <end position="248"/>
    </location>
</feature>
<evidence type="ECO:0000256" key="1">
    <source>
        <dbReference type="ARBA" id="ARBA00004141"/>
    </source>
</evidence>
<evidence type="ECO:0000259" key="8">
    <source>
        <dbReference type="Pfam" id="PF00535"/>
    </source>
</evidence>
<keyword evidence="10" id="KW-1185">Reference proteome</keyword>
<evidence type="ECO:0000256" key="4">
    <source>
        <dbReference type="ARBA" id="ARBA00022692"/>
    </source>
</evidence>
<keyword evidence="2" id="KW-0328">Glycosyltransferase</keyword>
<feature type="domain" description="Glycosyltransferase 2-like" evidence="8">
    <location>
        <begin position="4"/>
        <end position="167"/>
    </location>
</feature>
<dbReference type="Gene3D" id="3.90.550.10">
    <property type="entry name" value="Spore Coat Polysaccharide Biosynthesis Protein SpsA, Chain A"/>
    <property type="match status" value="1"/>
</dbReference>
<dbReference type="EMBL" id="CP060822">
    <property type="protein sequence ID" value="QNP29981.1"/>
    <property type="molecule type" value="Genomic_DNA"/>
</dbReference>
<evidence type="ECO:0000313" key="10">
    <source>
        <dbReference type="Proteomes" id="UP000516013"/>
    </source>
</evidence>
<dbReference type="GO" id="GO:0016757">
    <property type="term" value="F:glycosyltransferase activity"/>
    <property type="evidence" value="ECO:0007669"/>
    <property type="project" value="UniProtKB-KW"/>
</dbReference>
<dbReference type="Pfam" id="PF00535">
    <property type="entry name" value="Glycos_transf_2"/>
    <property type="match status" value="1"/>
</dbReference>
<dbReference type="PANTHER" id="PTHR48090:SF1">
    <property type="entry name" value="PROPHAGE BACTOPRENOL GLUCOSYL TRANSFERASE HOMOLOG"/>
    <property type="match status" value="1"/>
</dbReference>
<keyword evidence="3 9" id="KW-0808">Transferase</keyword>
<protein>
    <submittedName>
        <fullName evidence="9">Glycosyltransferase family 2 protein</fullName>
    </submittedName>
</protein>
<reference evidence="9 10" key="1">
    <citation type="submission" date="2020-08" db="EMBL/GenBank/DDBJ databases">
        <title>Complete genome sequence of Raphidiopsis curvispora isolated from drinking water reservoir in South Korea.</title>
        <authorList>
            <person name="Jeong J."/>
        </authorList>
    </citation>
    <scope>NUCLEOTIDE SEQUENCE [LARGE SCALE GENOMIC DNA]</scope>
    <source>
        <strain evidence="9 10">GIHE-G1</strain>
    </source>
</reference>
<keyword evidence="4 7" id="KW-0812">Transmembrane</keyword>
<keyword evidence="5 7" id="KW-1133">Transmembrane helix</keyword>
<dbReference type="CDD" id="cd04187">
    <property type="entry name" value="DPM1_like_bac"/>
    <property type="match status" value="1"/>
</dbReference>
<proteinExistence type="predicted"/>
<evidence type="ECO:0000256" key="5">
    <source>
        <dbReference type="ARBA" id="ARBA00022989"/>
    </source>
</evidence>
<organism evidence="9 10">
    <name type="scientific">Cylindrospermopsis curvispora GIHE-G1</name>
    <dbReference type="NCBI Taxonomy" id="2666332"/>
    <lineage>
        <taxon>Bacteria</taxon>
        <taxon>Bacillati</taxon>
        <taxon>Cyanobacteriota</taxon>
        <taxon>Cyanophyceae</taxon>
        <taxon>Nostocales</taxon>
        <taxon>Aphanizomenonaceae</taxon>
        <taxon>Cylindrospermopsis</taxon>
    </lineage>
</organism>
<accession>A0A7H0F1R5</accession>
<dbReference type="AlphaFoldDB" id="A0A7H0F1R5"/>
<dbReference type="RefSeq" id="WP_187706465.1">
    <property type="nucleotide sequence ID" value="NZ_CP060822.1"/>
</dbReference>
<evidence type="ECO:0000256" key="3">
    <source>
        <dbReference type="ARBA" id="ARBA00022679"/>
    </source>
</evidence>
<dbReference type="Proteomes" id="UP000516013">
    <property type="component" value="Chromosome"/>
</dbReference>
<evidence type="ECO:0000313" key="9">
    <source>
        <dbReference type="EMBL" id="QNP29981.1"/>
    </source>
</evidence>
<evidence type="ECO:0000256" key="2">
    <source>
        <dbReference type="ARBA" id="ARBA00022676"/>
    </source>
</evidence>
<sequence length="307" mass="35189">MYLSIVTTLYCSSPYITEFYKRISTQSLKLTTEYEIIFVNDGSPDDSLDIAIKLYREDKRVTVVDLSRNFGHHKAMMTGLSYAKGDLIFLIDSDLEEEPELLELFFEHYNRLSDVDVVYGVQKVRKGSFFEKVTGNIFYSLFNLISSYPVPTNLITARLMSQRYVKALLEHREREIFLAGLWAITGFEQVPLMVQKHYKGKSNYNFFRKLSIVINSVTSFSNKPLIFVFYLGSVISIISGTAAITLLIRRIFFNVLLAGWPSLIVSIWLLGGLTICCLGIIGIYLAKIFSETKQRPYTIVRSVYESK</sequence>
<dbReference type="GO" id="GO:0005886">
    <property type="term" value="C:plasma membrane"/>
    <property type="evidence" value="ECO:0007669"/>
    <property type="project" value="TreeGrafter"/>
</dbReference>
<dbReference type="PANTHER" id="PTHR48090">
    <property type="entry name" value="UNDECAPRENYL-PHOSPHATE 4-DEOXY-4-FORMAMIDO-L-ARABINOSE TRANSFERASE-RELATED"/>
    <property type="match status" value="1"/>
</dbReference>